<feature type="chain" id="PRO_5046356965" description="Translation initiation factor 2" evidence="2">
    <location>
        <begin position="26"/>
        <end position="168"/>
    </location>
</feature>
<accession>A0ABV0DA05</accession>
<evidence type="ECO:0000256" key="2">
    <source>
        <dbReference type="SAM" id="SignalP"/>
    </source>
</evidence>
<feature type="compositionally biased region" description="Basic residues" evidence="1">
    <location>
        <begin position="64"/>
        <end position="74"/>
    </location>
</feature>
<evidence type="ECO:0000313" key="4">
    <source>
        <dbReference type="Proteomes" id="UP001424532"/>
    </source>
</evidence>
<name>A0ABV0DA05_9PSED</name>
<keyword evidence="2" id="KW-0732">Signal</keyword>
<proteinExistence type="predicted"/>
<evidence type="ECO:0008006" key="5">
    <source>
        <dbReference type="Google" id="ProtNLM"/>
    </source>
</evidence>
<sequence length="168" mass="18146">MKALRPLALILSLSLPWYLGGLVHAAQPPAKEQAQQGKAAKPVSKVAAKPVAKAPAKPVVKSAVKPKPKQKPVTRSKGVSKVASQPVPAAKLDLSLPTDMVKHLKPDVGDAPSPRKPLLPSMFSEKPVTDDSPFQLNGRLINNEMQLQLRNDSRRDVEGAAIEFEFRN</sequence>
<feature type="region of interest" description="Disordered" evidence="1">
    <location>
        <begin position="28"/>
        <end position="86"/>
    </location>
</feature>
<dbReference type="EMBL" id="JBDLYL010000001">
    <property type="protein sequence ID" value="MEN8638262.1"/>
    <property type="molecule type" value="Genomic_DNA"/>
</dbReference>
<evidence type="ECO:0000313" key="3">
    <source>
        <dbReference type="EMBL" id="MEN8638262.1"/>
    </source>
</evidence>
<feature type="signal peptide" evidence="2">
    <location>
        <begin position="1"/>
        <end position="25"/>
    </location>
</feature>
<organism evidence="3 4">
    <name type="scientific">Pseudomonas sichuanensis</name>
    <dbReference type="NCBI Taxonomy" id="2213015"/>
    <lineage>
        <taxon>Bacteria</taxon>
        <taxon>Pseudomonadati</taxon>
        <taxon>Pseudomonadota</taxon>
        <taxon>Gammaproteobacteria</taxon>
        <taxon>Pseudomonadales</taxon>
        <taxon>Pseudomonadaceae</taxon>
        <taxon>Pseudomonas</taxon>
    </lineage>
</organism>
<gene>
    <name evidence="3" type="ORF">ABFE88_01150</name>
</gene>
<feature type="compositionally biased region" description="Low complexity" evidence="1">
    <location>
        <begin position="28"/>
        <end position="63"/>
    </location>
</feature>
<protein>
    <recommendedName>
        <fullName evidence="5">Translation initiation factor 2</fullName>
    </recommendedName>
</protein>
<reference evidence="3 4" key="1">
    <citation type="submission" date="2024-05" db="EMBL/GenBank/DDBJ databases">
        <title>Sequence of Lycoming College course isolates.</title>
        <authorList>
            <person name="Reigle C.A."/>
            <person name="Newman J.D."/>
        </authorList>
    </citation>
    <scope>NUCLEOTIDE SEQUENCE [LARGE SCALE GENOMIC DNA]</scope>
    <source>
        <strain evidence="3 4">CAR-09</strain>
    </source>
</reference>
<evidence type="ECO:0000256" key="1">
    <source>
        <dbReference type="SAM" id="MobiDB-lite"/>
    </source>
</evidence>
<comment type="caution">
    <text evidence="3">The sequence shown here is derived from an EMBL/GenBank/DDBJ whole genome shotgun (WGS) entry which is preliminary data.</text>
</comment>
<keyword evidence="4" id="KW-1185">Reference proteome</keyword>
<dbReference type="RefSeq" id="WP_347148438.1">
    <property type="nucleotide sequence ID" value="NZ_JBDLYL010000001.1"/>
</dbReference>
<dbReference type="Proteomes" id="UP001424532">
    <property type="component" value="Unassembled WGS sequence"/>
</dbReference>